<dbReference type="RefSeq" id="WP_163299213.1">
    <property type="nucleotide sequence ID" value="NZ_JAAGRR010000120.1"/>
</dbReference>
<feature type="region of interest" description="Disordered" evidence="1">
    <location>
        <begin position="1"/>
        <end position="50"/>
    </location>
</feature>
<dbReference type="Pfam" id="PF12118">
    <property type="entry name" value="SprA-related"/>
    <property type="match status" value="1"/>
</dbReference>
<dbReference type="Proteomes" id="UP000469346">
    <property type="component" value="Unassembled WGS sequence"/>
</dbReference>
<keyword evidence="3" id="KW-1185">Reference proteome</keyword>
<proteinExistence type="predicted"/>
<evidence type="ECO:0008006" key="4">
    <source>
        <dbReference type="Google" id="ProtNLM"/>
    </source>
</evidence>
<reference evidence="2 3" key="1">
    <citation type="submission" date="2020-02" db="EMBL/GenBank/DDBJ databases">
        <title>Comparative genomics of sulfur disproportionating microorganisms.</title>
        <authorList>
            <person name="Ward L.M."/>
            <person name="Bertran E."/>
            <person name="Johnston D.T."/>
        </authorList>
    </citation>
    <scope>NUCLEOTIDE SEQUENCE [LARGE SCALE GENOMIC DNA]</scope>
    <source>
        <strain evidence="2 3">DSM 100025</strain>
    </source>
</reference>
<sequence length="189" mass="19690">MNVSPASLPLTMPRVAGQGPEAEVAHRAGAAAERPAAAPPGARTPGGEPLDRAELAELLDLRKRDAEVRRHERAHMAAGGAYVRGGATYTYRTGPDGRRYAVGGEVHIDASPEPDPEKTLRKMETVRRAALAPANPSPQDRAVAAEAAARAAEAQRELMAIEAAQDSSHQTGTESGGGLPPGSIIDRLA</sequence>
<evidence type="ECO:0000313" key="3">
    <source>
        <dbReference type="Proteomes" id="UP000469346"/>
    </source>
</evidence>
<organism evidence="2 3">
    <name type="scientific">Dissulfurirhabdus thermomarina</name>
    <dbReference type="NCBI Taxonomy" id="1765737"/>
    <lineage>
        <taxon>Bacteria</taxon>
        <taxon>Deltaproteobacteria</taxon>
        <taxon>Dissulfurirhabdaceae</taxon>
        <taxon>Dissulfurirhabdus</taxon>
    </lineage>
</organism>
<gene>
    <name evidence="2" type="ORF">G3N55_09620</name>
</gene>
<feature type="compositionally biased region" description="Low complexity" evidence="1">
    <location>
        <begin position="27"/>
        <end position="48"/>
    </location>
</feature>
<feature type="region of interest" description="Disordered" evidence="1">
    <location>
        <begin position="160"/>
        <end position="189"/>
    </location>
</feature>
<dbReference type="InterPro" id="IPR021973">
    <property type="entry name" value="SprA-related"/>
</dbReference>
<comment type="caution">
    <text evidence="2">The sequence shown here is derived from an EMBL/GenBank/DDBJ whole genome shotgun (WGS) entry which is preliminary data.</text>
</comment>
<name>A0A6N9TUI2_DISTH</name>
<dbReference type="AlphaFoldDB" id="A0A6N9TUI2"/>
<evidence type="ECO:0000256" key="1">
    <source>
        <dbReference type="SAM" id="MobiDB-lite"/>
    </source>
</evidence>
<accession>A0A6N9TUI2</accession>
<evidence type="ECO:0000313" key="2">
    <source>
        <dbReference type="EMBL" id="NDY43097.1"/>
    </source>
</evidence>
<dbReference type="EMBL" id="JAAGRR010000120">
    <property type="protein sequence ID" value="NDY43097.1"/>
    <property type="molecule type" value="Genomic_DNA"/>
</dbReference>
<protein>
    <recommendedName>
        <fullName evidence="4">Catalase</fullName>
    </recommendedName>
</protein>